<evidence type="ECO:0000313" key="14">
    <source>
        <dbReference type="Proteomes" id="UP000286415"/>
    </source>
</evidence>
<feature type="site" description="Interaction with DNA substrate" evidence="10">
    <location>
        <position position="336"/>
    </location>
</feature>
<evidence type="ECO:0000256" key="11">
    <source>
        <dbReference type="RuleBase" id="RU362131"/>
    </source>
</evidence>
<feature type="domain" description="Endonuclease/exonuclease/phosphatase" evidence="12">
    <location>
        <begin position="94"/>
        <end position="336"/>
    </location>
</feature>
<gene>
    <name evidence="13" type="ORF">CSKR_105165</name>
</gene>
<comment type="caution">
    <text evidence="13">The sequence shown here is derived from an EMBL/GenBank/DDBJ whole genome shotgun (WGS) entry which is preliminary data.</text>
</comment>
<comment type="cofactor">
    <cofactor evidence="2">
        <name>Mn(2+)</name>
        <dbReference type="ChEBI" id="CHEBI:29035"/>
    </cofactor>
</comment>
<feature type="site" description="Important for catalytic activity" evidence="10">
    <location>
        <position position="310"/>
    </location>
</feature>
<dbReference type="AlphaFoldDB" id="A0A8T1M1M2"/>
<evidence type="ECO:0000256" key="3">
    <source>
        <dbReference type="ARBA" id="ARBA00007092"/>
    </source>
</evidence>
<evidence type="ECO:0000256" key="5">
    <source>
        <dbReference type="ARBA" id="ARBA00022723"/>
    </source>
</evidence>
<comment type="cofactor">
    <cofactor evidence="9 11">
        <name>Mg(2+)</name>
        <dbReference type="ChEBI" id="CHEBI:18420"/>
    </cofactor>
    <cofactor evidence="9 11">
        <name>Mn(2+)</name>
        <dbReference type="ChEBI" id="CHEBI:29035"/>
    </cofactor>
    <text evidence="9 11">Probably binds two magnesium or manganese ions per subunit.</text>
</comment>
<feature type="binding site" evidence="9">
    <location>
        <position position="335"/>
    </location>
    <ligand>
        <name>Mg(2+)</name>
        <dbReference type="ChEBI" id="CHEBI:18420"/>
        <label>1</label>
    </ligand>
</feature>
<dbReference type="EC" id="3.1.11.2" evidence="4"/>
<evidence type="ECO:0000256" key="8">
    <source>
        <dbReference type="PIRSR" id="PIRSR604808-1"/>
    </source>
</evidence>
<dbReference type="GO" id="GO:0008311">
    <property type="term" value="F:double-stranded DNA 3'-5' DNA exonuclease activity"/>
    <property type="evidence" value="ECO:0007669"/>
    <property type="project" value="UniProtKB-EC"/>
</dbReference>
<dbReference type="CDD" id="cd09087">
    <property type="entry name" value="Ape1-like_AP-endo"/>
    <property type="match status" value="1"/>
</dbReference>
<proteinExistence type="inferred from homology"/>
<dbReference type="PANTHER" id="PTHR22748:SF6">
    <property type="entry name" value="DNA-(APURINIC OR APYRIMIDINIC SITE) ENDONUCLEASE"/>
    <property type="match status" value="1"/>
</dbReference>
<feature type="active site" evidence="8">
    <location>
        <position position="197"/>
    </location>
</feature>
<feature type="active site" description="Proton donor/acceptor" evidence="8">
    <location>
        <position position="237"/>
    </location>
</feature>
<sequence>MTLTVLGAISNFRRAILMGKRSSTASSIEDRTFDAKKRQKKSKKVAEDVDEAKGSEKVVVNQKEGALHSWCNTYPGSLPSLISPSIKKWNMKLCSWNVNGLRAWIKNGGLRYLSEESPDFLSIQETKCASDKIPAEAHIEGYEFHWSSAEKNGYAGTALYSKTKPLNITRGVGKTTQNPEGRVITAEFPDFYLVSAYVPNSGQGLVRLPYRQHQWDPEFRQHLKQLDKIKPIIVTGDLNVAHEEIDLANPSTNHRSAGFTDEERENFTKLLKEVDLVDTYRALYPDRENAYTFWSYRKMARPSNTGWRLDYFLVSRRIMPNVCDHEIRCGVQGSDHCPIVLYLNF</sequence>
<keyword evidence="5 9" id="KW-0479">Metal-binding</keyword>
<feature type="site" description="Transition state stabilizer" evidence="10">
    <location>
        <position position="239"/>
    </location>
</feature>
<dbReference type="PROSITE" id="PS00726">
    <property type="entry name" value="AP_NUCLEASE_F1_1"/>
    <property type="match status" value="1"/>
</dbReference>
<organism evidence="13 14">
    <name type="scientific">Clonorchis sinensis</name>
    <name type="common">Chinese liver fluke</name>
    <dbReference type="NCBI Taxonomy" id="79923"/>
    <lineage>
        <taxon>Eukaryota</taxon>
        <taxon>Metazoa</taxon>
        <taxon>Spiralia</taxon>
        <taxon>Lophotrochozoa</taxon>
        <taxon>Platyhelminthes</taxon>
        <taxon>Trematoda</taxon>
        <taxon>Digenea</taxon>
        <taxon>Opisthorchiida</taxon>
        <taxon>Opisthorchiata</taxon>
        <taxon>Opisthorchiidae</taxon>
        <taxon>Clonorchis</taxon>
    </lineage>
</organism>
<dbReference type="GO" id="GO:0046872">
    <property type="term" value="F:metal ion binding"/>
    <property type="evidence" value="ECO:0007669"/>
    <property type="project" value="UniProtKB-KW"/>
</dbReference>
<comment type="similarity">
    <text evidence="3 11">Belongs to the DNA repair enzymes AP/ExoA family.</text>
</comment>
<evidence type="ECO:0000256" key="2">
    <source>
        <dbReference type="ARBA" id="ARBA00001936"/>
    </source>
</evidence>
<dbReference type="GO" id="GO:0008081">
    <property type="term" value="F:phosphoric diester hydrolase activity"/>
    <property type="evidence" value="ECO:0007669"/>
    <property type="project" value="TreeGrafter"/>
</dbReference>
<evidence type="ECO:0000256" key="10">
    <source>
        <dbReference type="PIRSR" id="PIRSR604808-3"/>
    </source>
</evidence>
<keyword evidence="14" id="KW-1185">Reference proteome</keyword>
<keyword evidence="6" id="KW-0378">Hydrolase</keyword>
<dbReference type="InterPro" id="IPR036691">
    <property type="entry name" value="Endo/exonu/phosph_ase_sf"/>
</dbReference>
<dbReference type="InterPro" id="IPR020848">
    <property type="entry name" value="AP_endonuclease_F1_CS"/>
</dbReference>
<dbReference type="PANTHER" id="PTHR22748">
    <property type="entry name" value="AP ENDONUCLEASE"/>
    <property type="match status" value="1"/>
</dbReference>
<evidence type="ECO:0000256" key="7">
    <source>
        <dbReference type="ARBA" id="ARBA00022842"/>
    </source>
</evidence>
<dbReference type="InterPro" id="IPR020847">
    <property type="entry name" value="AP_endonuclease_F1_BS"/>
</dbReference>
<accession>A0A8T1M1M2</accession>
<comment type="catalytic activity">
    <reaction evidence="1">
        <text>Exonucleolytic cleavage in the 3'- to 5'-direction to yield nucleoside 5'-phosphates.</text>
        <dbReference type="EC" id="3.1.11.2"/>
    </reaction>
</comment>
<keyword evidence="11" id="KW-0234">DNA repair</keyword>
<protein>
    <recommendedName>
        <fullName evidence="4">exodeoxyribonuclease III</fullName>
        <ecNumber evidence="4">3.1.11.2</ecNumber>
    </recommendedName>
</protein>
<dbReference type="InterPro" id="IPR005135">
    <property type="entry name" value="Endo/exonuclease/phosphatase"/>
</dbReference>
<dbReference type="EMBL" id="NIRI02000056">
    <property type="protein sequence ID" value="KAG5442889.1"/>
    <property type="molecule type" value="Genomic_DNA"/>
</dbReference>
<name>A0A8T1M1M2_CLOSI</name>
<dbReference type="Gene3D" id="3.60.10.10">
    <property type="entry name" value="Endonuclease/exonuclease/phosphatase"/>
    <property type="match status" value="1"/>
</dbReference>
<keyword evidence="9" id="KW-0464">Manganese</keyword>
<keyword evidence="13" id="KW-0456">Lyase</keyword>
<reference evidence="13 14" key="2">
    <citation type="journal article" date="2021" name="Genomics">
        <title>High-quality reference genome for Clonorchis sinensis.</title>
        <authorList>
            <person name="Young N.D."/>
            <person name="Stroehlein A.J."/>
            <person name="Kinkar L."/>
            <person name="Wang T."/>
            <person name="Sohn W.M."/>
            <person name="Chang B.C.H."/>
            <person name="Kaur P."/>
            <person name="Weisz D."/>
            <person name="Dudchenko O."/>
            <person name="Aiden E.L."/>
            <person name="Korhonen P.K."/>
            <person name="Gasser R.B."/>
        </authorList>
    </citation>
    <scope>NUCLEOTIDE SEQUENCE [LARGE SCALE GENOMIC DNA]</scope>
    <source>
        <strain evidence="13">Cs-k2</strain>
    </source>
</reference>
<dbReference type="NCBIfam" id="TIGR00633">
    <property type="entry name" value="xth"/>
    <property type="match status" value="1"/>
</dbReference>
<dbReference type="InterPro" id="IPR004808">
    <property type="entry name" value="AP_endonuc_1"/>
</dbReference>
<dbReference type="GO" id="GO:0016829">
    <property type="term" value="F:lyase activity"/>
    <property type="evidence" value="ECO:0007669"/>
    <property type="project" value="UniProtKB-KW"/>
</dbReference>
<dbReference type="OrthoDB" id="498125at2759"/>
<feature type="active site" description="Proton acceptor" evidence="8">
    <location>
        <position position="336"/>
    </location>
</feature>
<evidence type="ECO:0000259" key="12">
    <source>
        <dbReference type="Pfam" id="PF03372"/>
    </source>
</evidence>
<dbReference type="GO" id="GO:0006284">
    <property type="term" value="P:base-excision repair"/>
    <property type="evidence" value="ECO:0007669"/>
    <property type="project" value="TreeGrafter"/>
</dbReference>
<dbReference type="Proteomes" id="UP000286415">
    <property type="component" value="Unassembled WGS sequence"/>
</dbReference>
<feature type="binding site" evidence="9">
    <location>
        <position position="239"/>
    </location>
    <ligand>
        <name>Mg(2+)</name>
        <dbReference type="ChEBI" id="CHEBI:18420"/>
        <label>1</label>
    </ligand>
</feature>
<evidence type="ECO:0000256" key="4">
    <source>
        <dbReference type="ARBA" id="ARBA00012115"/>
    </source>
</evidence>
<keyword evidence="11" id="KW-0227">DNA damage</keyword>
<dbReference type="GO" id="GO:0005634">
    <property type="term" value="C:nucleus"/>
    <property type="evidence" value="ECO:0007669"/>
    <property type="project" value="TreeGrafter"/>
</dbReference>
<dbReference type="Pfam" id="PF03372">
    <property type="entry name" value="Exo_endo_phos"/>
    <property type="match status" value="1"/>
</dbReference>
<feature type="binding site" evidence="9">
    <location>
        <position position="125"/>
    </location>
    <ligand>
        <name>Mg(2+)</name>
        <dbReference type="ChEBI" id="CHEBI:18420"/>
        <label>1</label>
    </ligand>
</feature>
<feature type="binding site" evidence="9">
    <location>
        <position position="336"/>
    </location>
    <ligand>
        <name>Mg(2+)</name>
        <dbReference type="ChEBI" id="CHEBI:18420"/>
        <label>1</label>
    </ligand>
</feature>
<dbReference type="NCBIfam" id="TIGR00195">
    <property type="entry name" value="exoDNase_III"/>
    <property type="match status" value="1"/>
</dbReference>
<dbReference type="PROSITE" id="PS00728">
    <property type="entry name" value="AP_NUCLEASE_F1_3"/>
    <property type="match status" value="1"/>
</dbReference>
<feature type="binding site" evidence="9">
    <location>
        <position position="97"/>
    </location>
    <ligand>
        <name>Mg(2+)</name>
        <dbReference type="ChEBI" id="CHEBI:18420"/>
        <label>1</label>
    </ligand>
</feature>
<dbReference type="SUPFAM" id="SSF56219">
    <property type="entry name" value="DNase I-like"/>
    <property type="match status" value="1"/>
</dbReference>
<dbReference type="GO" id="GO:0003677">
    <property type="term" value="F:DNA binding"/>
    <property type="evidence" value="ECO:0007669"/>
    <property type="project" value="InterPro"/>
</dbReference>
<evidence type="ECO:0000256" key="1">
    <source>
        <dbReference type="ARBA" id="ARBA00000493"/>
    </source>
</evidence>
<feature type="binding site" evidence="9">
    <location>
        <position position="237"/>
    </location>
    <ligand>
        <name>Mg(2+)</name>
        <dbReference type="ChEBI" id="CHEBI:18420"/>
        <label>1</label>
    </ligand>
</feature>
<evidence type="ECO:0000313" key="13">
    <source>
        <dbReference type="EMBL" id="KAG5442889.1"/>
    </source>
</evidence>
<keyword evidence="7 9" id="KW-0460">Magnesium</keyword>
<dbReference type="GO" id="GO:0003906">
    <property type="term" value="F:DNA-(apurinic or apyrimidinic site) endonuclease activity"/>
    <property type="evidence" value="ECO:0007669"/>
    <property type="project" value="TreeGrafter"/>
</dbReference>
<evidence type="ECO:0000256" key="9">
    <source>
        <dbReference type="PIRSR" id="PIRSR604808-2"/>
    </source>
</evidence>
<dbReference type="PROSITE" id="PS51435">
    <property type="entry name" value="AP_NUCLEASE_F1_4"/>
    <property type="match status" value="1"/>
</dbReference>
<evidence type="ECO:0000256" key="6">
    <source>
        <dbReference type="ARBA" id="ARBA00022801"/>
    </source>
</evidence>
<reference evidence="13 14" key="1">
    <citation type="journal article" date="2018" name="Biotechnol. Adv.">
        <title>Improved genomic resources and new bioinformatic workflow for the carcinogenic parasite Clonorchis sinensis: Biotechnological implications.</title>
        <authorList>
            <person name="Wang D."/>
            <person name="Korhonen P.K."/>
            <person name="Gasser R.B."/>
            <person name="Young N.D."/>
        </authorList>
    </citation>
    <scope>NUCLEOTIDE SEQUENCE [LARGE SCALE GENOMIC DNA]</scope>
    <source>
        <strain evidence="13">Cs-k2</strain>
    </source>
</reference>